<evidence type="ECO:0000256" key="3">
    <source>
        <dbReference type="ARBA" id="ARBA00007222"/>
    </source>
</evidence>
<evidence type="ECO:0000313" key="12">
    <source>
        <dbReference type="EMBL" id="CAB5005526.1"/>
    </source>
</evidence>
<feature type="domain" description="ArnT-like N-terminal" evidence="10">
    <location>
        <begin position="50"/>
        <end position="207"/>
    </location>
</feature>
<evidence type="ECO:0000256" key="6">
    <source>
        <dbReference type="ARBA" id="ARBA00022692"/>
    </source>
</evidence>
<evidence type="ECO:0000259" key="10">
    <source>
        <dbReference type="Pfam" id="PF02366"/>
    </source>
</evidence>
<feature type="transmembrane region" description="Helical" evidence="9">
    <location>
        <begin position="436"/>
        <end position="453"/>
    </location>
</feature>
<feature type="transmembrane region" description="Helical" evidence="9">
    <location>
        <begin position="165"/>
        <end position="182"/>
    </location>
</feature>
<keyword evidence="5" id="KW-0808">Transferase</keyword>
<feature type="transmembrane region" description="Helical" evidence="9">
    <location>
        <begin position="494"/>
        <end position="517"/>
    </location>
</feature>
<gene>
    <name evidence="12" type="ORF">UFOPK3992_00962</name>
</gene>
<evidence type="ECO:0000256" key="1">
    <source>
        <dbReference type="ARBA" id="ARBA00004127"/>
    </source>
</evidence>
<protein>
    <submittedName>
        <fullName evidence="12">Unannotated protein</fullName>
    </submittedName>
</protein>
<evidence type="ECO:0000256" key="9">
    <source>
        <dbReference type="SAM" id="Phobius"/>
    </source>
</evidence>
<sequence length="537" mass="59244">MAVIELADPSGPPTLPDYDRRAERIAAIRGRLAIPMPSDRWAGWLTALGITAFAAALRLKDLGTPAAVVFDETYYLKGGLSLLRYGYEVRTVDGADKRILAGDLDVFNGKADFVVHPPLGKWVIAAGEQVYGVNPFGWRIGVAILGIIAVLMVARITRRLTRSTLIGSIAGLLFAIDGMAIVHSRTALLDQTVMFTSLAAFGCLLLDRDSTRRRMARLVEQRGPDRTGVAAGLGPWLLGRPWRVAAGVFLGLTIGTKWSGLWFLALFALLSIAWDSGARRIIGVRRPTVAMLVRDAIPAFVSLVVVAVAVYLLVWTGWFLSDDAWDRQWAASHPGEGLLFLPEAIRSLWHYHVEAWNFHVGLTSPHSYQSNPWSWPIQGRPTSFFYESYKSGDHGCTVESCSAAVTALGNPIVWWAGTIALLHQAWRWAAHRDWRSAAVVVGFIAGWAPWLLFQNRTVFTFYAIAMLPFLVMALAMTLGTVLGPSSAPPNRRMWGALLGGGFLLLAIAVSAFFYAIWVGETVPYDFWHIHMWFPSWV</sequence>
<feature type="transmembrane region" description="Helical" evidence="9">
    <location>
        <begin position="136"/>
        <end position="153"/>
    </location>
</feature>
<dbReference type="InterPro" id="IPR032421">
    <property type="entry name" value="PMT_4TMC"/>
</dbReference>
<evidence type="ECO:0000256" key="2">
    <source>
        <dbReference type="ARBA" id="ARBA00004922"/>
    </source>
</evidence>
<dbReference type="EMBL" id="CAFBOZ010000123">
    <property type="protein sequence ID" value="CAB5005526.1"/>
    <property type="molecule type" value="Genomic_DNA"/>
</dbReference>
<feature type="transmembrane region" description="Helical" evidence="9">
    <location>
        <begin position="188"/>
        <end position="206"/>
    </location>
</feature>
<feature type="transmembrane region" description="Helical" evidence="9">
    <location>
        <begin position="299"/>
        <end position="320"/>
    </location>
</feature>
<proteinExistence type="inferred from homology"/>
<dbReference type="GO" id="GO:0016020">
    <property type="term" value="C:membrane"/>
    <property type="evidence" value="ECO:0007669"/>
    <property type="project" value="InterPro"/>
</dbReference>
<reference evidence="12" key="1">
    <citation type="submission" date="2020-05" db="EMBL/GenBank/DDBJ databases">
        <authorList>
            <person name="Chiriac C."/>
            <person name="Salcher M."/>
            <person name="Ghai R."/>
            <person name="Kavagutti S V."/>
        </authorList>
    </citation>
    <scope>NUCLEOTIDE SEQUENCE</scope>
</reference>
<feature type="domain" description="Protein O-mannosyl-transferase C-terminal four TM" evidence="11">
    <location>
        <begin position="346"/>
        <end position="536"/>
    </location>
</feature>
<name>A0A6J7PJB8_9ZZZZ</name>
<keyword evidence="4" id="KW-0328">Glycosyltransferase</keyword>
<dbReference type="PANTHER" id="PTHR10050:SF46">
    <property type="entry name" value="PROTEIN O-MANNOSYL-TRANSFERASE 2"/>
    <property type="match status" value="1"/>
</dbReference>
<evidence type="ECO:0000256" key="8">
    <source>
        <dbReference type="ARBA" id="ARBA00023136"/>
    </source>
</evidence>
<dbReference type="PANTHER" id="PTHR10050">
    <property type="entry name" value="DOLICHYL-PHOSPHATE-MANNOSE--PROTEIN MANNOSYLTRANSFERASE"/>
    <property type="match status" value="1"/>
</dbReference>
<comment type="subcellular location">
    <subcellularLocation>
        <location evidence="1">Endomembrane system</location>
        <topology evidence="1">Multi-pass membrane protein</topology>
    </subcellularLocation>
</comment>
<organism evidence="12">
    <name type="scientific">freshwater metagenome</name>
    <dbReference type="NCBI Taxonomy" id="449393"/>
    <lineage>
        <taxon>unclassified sequences</taxon>
        <taxon>metagenomes</taxon>
        <taxon>ecological metagenomes</taxon>
    </lineage>
</organism>
<dbReference type="AlphaFoldDB" id="A0A6J7PJB8"/>
<dbReference type="GO" id="GO:0012505">
    <property type="term" value="C:endomembrane system"/>
    <property type="evidence" value="ECO:0007669"/>
    <property type="project" value="UniProtKB-SubCell"/>
</dbReference>
<dbReference type="UniPathway" id="UPA00378"/>
<evidence type="ECO:0000256" key="5">
    <source>
        <dbReference type="ARBA" id="ARBA00022679"/>
    </source>
</evidence>
<accession>A0A6J7PJB8</accession>
<keyword evidence="6 9" id="KW-0812">Transmembrane</keyword>
<dbReference type="Pfam" id="PF02366">
    <property type="entry name" value="PMT"/>
    <property type="match status" value="1"/>
</dbReference>
<evidence type="ECO:0000256" key="7">
    <source>
        <dbReference type="ARBA" id="ARBA00022989"/>
    </source>
</evidence>
<comment type="similarity">
    <text evidence="3">Belongs to the glycosyltransferase 39 family.</text>
</comment>
<dbReference type="GO" id="GO:0006493">
    <property type="term" value="P:protein O-linked glycosylation"/>
    <property type="evidence" value="ECO:0007669"/>
    <property type="project" value="InterPro"/>
</dbReference>
<comment type="pathway">
    <text evidence="2">Protein modification; protein glycosylation.</text>
</comment>
<evidence type="ECO:0000259" key="11">
    <source>
        <dbReference type="Pfam" id="PF16192"/>
    </source>
</evidence>
<evidence type="ECO:0000256" key="4">
    <source>
        <dbReference type="ARBA" id="ARBA00022676"/>
    </source>
</evidence>
<dbReference type="InterPro" id="IPR027005">
    <property type="entry name" value="PMT-like"/>
</dbReference>
<dbReference type="Pfam" id="PF16192">
    <property type="entry name" value="PMT_4TMC"/>
    <property type="match status" value="1"/>
</dbReference>
<dbReference type="GO" id="GO:0000030">
    <property type="term" value="F:mannosyltransferase activity"/>
    <property type="evidence" value="ECO:0007669"/>
    <property type="project" value="InterPro"/>
</dbReference>
<keyword evidence="8 9" id="KW-0472">Membrane</keyword>
<feature type="transmembrane region" description="Helical" evidence="9">
    <location>
        <begin position="459"/>
        <end position="482"/>
    </location>
</feature>
<dbReference type="InterPro" id="IPR003342">
    <property type="entry name" value="ArnT-like_N"/>
</dbReference>
<keyword evidence="7 9" id="KW-1133">Transmembrane helix</keyword>